<keyword evidence="2" id="KW-1185">Reference proteome</keyword>
<organism evidence="1 2">
    <name type="scientific">Geodia barretti</name>
    <name type="common">Barrett's horny sponge</name>
    <dbReference type="NCBI Taxonomy" id="519541"/>
    <lineage>
        <taxon>Eukaryota</taxon>
        <taxon>Metazoa</taxon>
        <taxon>Porifera</taxon>
        <taxon>Demospongiae</taxon>
        <taxon>Heteroscleromorpha</taxon>
        <taxon>Tetractinellida</taxon>
        <taxon>Astrophorina</taxon>
        <taxon>Geodiidae</taxon>
        <taxon>Geodia</taxon>
    </lineage>
</organism>
<dbReference type="AlphaFoldDB" id="A0AA35W3G2"/>
<dbReference type="Proteomes" id="UP001174909">
    <property type="component" value="Unassembled WGS sequence"/>
</dbReference>
<evidence type="ECO:0000313" key="2">
    <source>
        <dbReference type="Proteomes" id="UP001174909"/>
    </source>
</evidence>
<evidence type="ECO:0000313" key="1">
    <source>
        <dbReference type="EMBL" id="CAI8006683.1"/>
    </source>
</evidence>
<name>A0AA35W3G2_GEOBA</name>
<proteinExistence type="predicted"/>
<dbReference type="EMBL" id="CASHTH010000707">
    <property type="protein sequence ID" value="CAI8006683.1"/>
    <property type="molecule type" value="Genomic_DNA"/>
</dbReference>
<gene>
    <name evidence="1" type="ORF">GBAR_LOCUS4844</name>
</gene>
<reference evidence="1" key="1">
    <citation type="submission" date="2023-03" db="EMBL/GenBank/DDBJ databases">
        <authorList>
            <person name="Steffen K."/>
            <person name="Cardenas P."/>
        </authorList>
    </citation>
    <scope>NUCLEOTIDE SEQUENCE</scope>
</reference>
<accession>A0AA35W3G2</accession>
<sequence>MVKLVEHHNGEFELCCLTPRYTLQRGGNTETCELKAEAQKYNSRSQHLLLSRYVATLARTPLETAGRVNCRDSSMQDNLCRAKLKRTECVSSSSCS</sequence>
<protein>
    <submittedName>
        <fullName evidence="1">Uncharacterized protein</fullName>
    </submittedName>
</protein>
<comment type="caution">
    <text evidence="1">The sequence shown here is derived from an EMBL/GenBank/DDBJ whole genome shotgun (WGS) entry which is preliminary data.</text>
</comment>